<gene>
    <name evidence="4" type="ORF">EHW67_08365</name>
</gene>
<dbReference type="PANTHER" id="PTHR31988:SF19">
    <property type="entry name" value="9-O-ACETYL-N-ACETYLNEURAMINIC ACID DEACETYLASE-RELATED"/>
    <property type="match status" value="1"/>
</dbReference>
<protein>
    <submittedName>
        <fullName evidence="4">Sialate O-acetylesterase</fullName>
    </submittedName>
</protein>
<comment type="caution">
    <text evidence="4">The sequence shown here is derived from an EMBL/GenBank/DDBJ whole genome shotgun (WGS) entry which is preliminary data.</text>
</comment>
<evidence type="ECO:0000256" key="1">
    <source>
        <dbReference type="ARBA" id="ARBA00022801"/>
    </source>
</evidence>
<accession>A0A3S0D676</accession>
<dbReference type="InterPro" id="IPR036514">
    <property type="entry name" value="SGNH_hydro_sf"/>
</dbReference>
<dbReference type="GO" id="GO:0016788">
    <property type="term" value="F:hydrolase activity, acting on ester bonds"/>
    <property type="evidence" value="ECO:0007669"/>
    <property type="project" value="UniProtKB-ARBA"/>
</dbReference>
<dbReference type="InterPro" id="IPR005181">
    <property type="entry name" value="SASA"/>
</dbReference>
<proteinExistence type="predicted"/>
<feature type="domain" description="Sialate O-acetylesterase" evidence="3">
    <location>
        <begin position="30"/>
        <end position="266"/>
    </location>
</feature>
<reference evidence="4 5" key="1">
    <citation type="submission" date="2018-11" db="EMBL/GenBank/DDBJ databases">
        <title>Arenibacter aquaticus sp.nov., a marine bacterium isolated from surface seawater in the South China Sea.</title>
        <authorList>
            <person name="Guo J."/>
            <person name="Sun J."/>
        </authorList>
    </citation>
    <scope>NUCLEOTIDE SEQUENCE [LARGE SCALE GENOMIC DNA]</scope>
    <source>
        <strain evidence="4 5">GUO666</strain>
    </source>
</reference>
<name>A0A3S0D676_9FLAO</name>
<dbReference type="PROSITE" id="PS51257">
    <property type="entry name" value="PROKAR_LIPOPROTEIN"/>
    <property type="match status" value="1"/>
</dbReference>
<feature type="signal peptide" evidence="2">
    <location>
        <begin position="1"/>
        <end position="22"/>
    </location>
</feature>
<organism evidence="4 5">
    <name type="scientific">Arenibacter aquaticus</name>
    <dbReference type="NCBI Taxonomy" id="2489054"/>
    <lineage>
        <taxon>Bacteria</taxon>
        <taxon>Pseudomonadati</taxon>
        <taxon>Bacteroidota</taxon>
        <taxon>Flavobacteriia</taxon>
        <taxon>Flavobacteriales</taxon>
        <taxon>Flavobacteriaceae</taxon>
        <taxon>Arenibacter</taxon>
    </lineage>
</organism>
<keyword evidence="2" id="KW-0732">Signal</keyword>
<dbReference type="AlphaFoldDB" id="A0A3S0D676"/>
<evidence type="ECO:0000313" key="4">
    <source>
        <dbReference type="EMBL" id="RTE53937.1"/>
    </source>
</evidence>
<dbReference type="PANTHER" id="PTHR31988">
    <property type="entry name" value="ESTERASE, PUTATIVE (DUF303)-RELATED"/>
    <property type="match status" value="1"/>
</dbReference>
<dbReference type="EMBL" id="RQPJ01000003">
    <property type="protein sequence ID" value="RTE53937.1"/>
    <property type="molecule type" value="Genomic_DNA"/>
</dbReference>
<sequence>MRYKVSPLLFLLFALASVACIAQIDSPRPVKVFILGGQSNMDGTGRAEGLPEEYAVPPGNSMIWDNKKKMWVTLGTDTFAERRKFKFGPEIAFTHLLAKKYPKHTIAIVKTSGGGTKLWKHWLPGKPMYVRFLKNMENALENLKGEGRSYEISGMLWMQGESDAEFLEWANAYEDNLKLLYNDVRKETGKDNLPIVMGRISIGLLRKTPWNFDFTEVVQAAQERVAAADKYVRIINTDKLETWEDNTHFNSESNIWLGKKMGKSMIALLRKNKVKSK</sequence>
<evidence type="ECO:0000313" key="5">
    <source>
        <dbReference type="Proteomes" id="UP000267585"/>
    </source>
</evidence>
<dbReference type="InterPro" id="IPR052940">
    <property type="entry name" value="Carb_Esterase_6"/>
</dbReference>
<dbReference type="Pfam" id="PF03629">
    <property type="entry name" value="SASA"/>
    <property type="match status" value="1"/>
</dbReference>
<evidence type="ECO:0000256" key="2">
    <source>
        <dbReference type="SAM" id="SignalP"/>
    </source>
</evidence>
<dbReference type="SUPFAM" id="SSF52266">
    <property type="entry name" value="SGNH hydrolase"/>
    <property type="match status" value="1"/>
</dbReference>
<dbReference type="Proteomes" id="UP000267585">
    <property type="component" value="Unassembled WGS sequence"/>
</dbReference>
<feature type="chain" id="PRO_5018627675" evidence="2">
    <location>
        <begin position="23"/>
        <end position="277"/>
    </location>
</feature>
<dbReference type="RefSeq" id="WP_126161925.1">
    <property type="nucleotide sequence ID" value="NZ_RQPJ01000003.1"/>
</dbReference>
<dbReference type="Gene3D" id="3.40.50.1110">
    <property type="entry name" value="SGNH hydrolase"/>
    <property type="match status" value="1"/>
</dbReference>
<dbReference type="OrthoDB" id="9795554at2"/>
<keyword evidence="1" id="KW-0378">Hydrolase</keyword>
<keyword evidence="5" id="KW-1185">Reference proteome</keyword>
<evidence type="ECO:0000259" key="3">
    <source>
        <dbReference type="Pfam" id="PF03629"/>
    </source>
</evidence>